<comment type="similarity">
    <text evidence="4">Belongs to the AB hydrolase superfamily. AKT2 hydrolase family.</text>
</comment>
<evidence type="ECO:0000256" key="3">
    <source>
        <dbReference type="ARBA" id="ARBA00004685"/>
    </source>
</evidence>
<evidence type="ECO:0000256" key="2">
    <source>
        <dbReference type="ARBA" id="ARBA00004275"/>
    </source>
</evidence>
<dbReference type="Pfam" id="PF00561">
    <property type="entry name" value="Abhydrolase_1"/>
    <property type="match status" value="1"/>
</dbReference>
<feature type="transmembrane region" description="Helical" evidence="9">
    <location>
        <begin position="152"/>
        <end position="173"/>
    </location>
</feature>
<feature type="transmembrane region" description="Helical" evidence="9">
    <location>
        <begin position="185"/>
        <end position="205"/>
    </location>
</feature>
<dbReference type="Pfam" id="PF00400">
    <property type="entry name" value="WD40"/>
    <property type="match status" value="3"/>
</dbReference>
<feature type="transmembrane region" description="Helical" evidence="9">
    <location>
        <begin position="94"/>
        <end position="116"/>
    </location>
</feature>
<keyword evidence="9" id="KW-1133">Transmembrane helix</keyword>
<feature type="region of interest" description="Disordered" evidence="8">
    <location>
        <begin position="571"/>
        <end position="595"/>
    </location>
</feature>
<dbReference type="InterPro" id="IPR001680">
    <property type="entry name" value="WD40_rpt"/>
</dbReference>
<dbReference type="InterPro" id="IPR036259">
    <property type="entry name" value="MFS_trans_sf"/>
</dbReference>
<dbReference type="InterPro" id="IPR029058">
    <property type="entry name" value="AB_hydrolase_fold"/>
</dbReference>
<dbReference type="PROSITE" id="PS50850">
    <property type="entry name" value="MFS"/>
    <property type="match status" value="1"/>
</dbReference>
<feature type="region of interest" description="Disordered" evidence="8">
    <location>
        <begin position="1276"/>
        <end position="1399"/>
    </location>
</feature>
<feature type="repeat" description="WD" evidence="7">
    <location>
        <begin position="677"/>
        <end position="720"/>
    </location>
</feature>
<evidence type="ECO:0000256" key="9">
    <source>
        <dbReference type="SAM" id="Phobius"/>
    </source>
</evidence>
<dbReference type="InterPro" id="IPR011701">
    <property type="entry name" value="MFS"/>
</dbReference>
<keyword evidence="9" id="KW-0472">Membrane</keyword>
<dbReference type="Gene3D" id="2.130.10.10">
    <property type="entry name" value="YVTN repeat-like/Quinoprotein amine dehydrogenase"/>
    <property type="match status" value="3"/>
</dbReference>
<dbReference type="InterPro" id="IPR011047">
    <property type="entry name" value="Quinoprotein_ADH-like_sf"/>
</dbReference>
<feature type="transmembrane region" description="Helical" evidence="9">
    <location>
        <begin position="354"/>
        <end position="372"/>
    </location>
</feature>
<dbReference type="SUPFAM" id="SSF63829">
    <property type="entry name" value="Calcium-dependent phosphotriesterase"/>
    <property type="match status" value="1"/>
</dbReference>
<feature type="transmembrane region" description="Helical" evidence="9">
    <location>
        <begin position="259"/>
        <end position="281"/>
    </location>
</feature>
<accession>A0A8H7EFB4</accession>
<evidence type="ECO:0000313" key="11">
    <source>
        <dbReference type="EMBL" id="KAF7676462.1"/>
    </source>
</evidence>
<protein>
    <recommendedName>
        <fullName evidence="10">Major facilitator superfamily (MFS) profile domain-containing protein</fullName>
    </recommendedName>
</protein>
<evidence type="ECO:0000259" key="10">
    <source>
        <dbReference type="PROSITE" id="PS50850"/>
    </source>
</evidence>
<dbReference type="Pfam" id="PF07690">
    <property type="entry name" value="MFS_1"/>
    <property type="match status" value="1"/>
</dbReference>
<dbReference type="GO" id="GO:0022857">
    <property type="term" value="F:transmembrane transporter activity"/>
    <property type="evidence" value="ECO:0007669"/>
    <property type="project" value="InterPro"/>
</dbReference>
<dbReference type="InterPro" id="IPR052779">
    <property type="entry name" value="WDR62"/>
</dbReference>
<feature type="transmembrane region" description="Helical" evidence="9">
    <location>
        <begin position="393"/>
        <end position="415"/>
    </location>
</feature>
<keyword evidence="5" id="KW-0843">Virulence</keyword>
<gene>
    <name evidence="11" type="ORF">GT037_005967</name>
</gene>
<evidence type="ECO:0000256" key="8">
    <source>
        <dbReference type="SAM" id="MobiDB-lite"/>
    </source>
</evidence>
<proteinExistence type="inferred from homology"/>
<dbReference type="InterPro" id="IPR000073">
    <property type="entry name" value="AB_hydrolase_1"/>
</dbReference>
<dbReference type="Proteomes" id="UP000596902">
    <property type="component" value="Unassembled WGS sequence"/>
</dbReference>
<dbReference type="RefSeq" id="XP_038786703.1">
    <property type="nucleotide sequence ID" value="XM_038931014.1"/>
</dbReference>
<evidence type="ECO:0000256" key="5">
    <source>
        <dbReference type="ARBA" id="ARBA00023026"/>
    </source>
</evidence>
<feature type="transmembrane region" description="Helical" evidence="9">
    <location>
        <begin position="217"/>
        <end position="238"/>
    </location>
</feature>
<comment type="pathway">
    <text evidence="3">Mycotoxin biosynthesis.</text>
</comment>
<evidence type="ECO:0000313" key="12">
    <source>
        <dbReference type="Proteomes" id="UP000596902"/>
    </source>
</evidence>
<dbReference type="EMBL" id="JAAABM010000007">
    <property type="protein sequence ID" value="KAF7676462.1"/>
    <property type="molecule type" value="Genomic_DNA"/>
</dbReference>
<dbReference type="InterPro" id="IPR015943">
    <property type="entry name" value="WD40/YVTN_repeat-like_dom_sf"/>
</dbReference>
<keyword evidence="6" id="KW-0576">Peroxisome</keyword>
<dbReference type="InterPro" id="IPR020846">
    <property type="entry name" value="MFS_dom"/>
</dbReference>
<feature type="compositionally biased region" description="Polar residues" evidence="8">
    <location>
        <begin position="585"/>
        <end position="595"/>
    </location>
</feature>
<feature type="domain" description="Major facilitator superfamily (MFS) profile" evidence="10">
    <location>
        <begin position="50"/>
        <end position="449"/>
    </location>
</feature>
<dbReference type="Gene3D" id="1.20.1250.20">
    <property type="entry name" value="MFS general substrate transporter like domains"/>
    <property type="match status" value="2"/>
</dbReference>
<dbReference type="PANTHER" id="PTHR45589">
    <property type="entry name" value="WD REPEAT DOMAIN 62, ISOFORM G"/>
    <property type="match status" value="1"/>
</dbReference>
<dbReference type="Gene3D" id="3.40.50.1820">
    <property type="entry name" value="alpha/beta hydrolase"/>
    <property type="match status" value="1"/>
</dbReference>
<keyword evidence="12" id="KW-1185">Reference proteome</keyword>
<feature type="transmembrane region" description="Helical" evidence="9">
    <location>
        <begin position="128"/>
        <end position="146"/>
    </location>
</feature>
<evidence type="ECO:0000256" key="4">
    <source>
        <dbReference type="ARBA" id="ARBA00005668"/>
    </source>
</evidence>
<organism evidence="11 12">
    <name type="scientific">Alternaria burnsii</name>
    <dbReference type="NCBI Taxonomy" id="1187904"/>
    <lineage>
        <taxon>Eukaryota</taxon>
        <taxon>Fungi</taxon>
        <taxon>Dikarya</taxon>
        <taxon>Ascomycota</taxon>
        <taxon>Pezizomycotina</taxon>
        <taxon>Dothideomycetes</taxon>
        <taxon>Pleosporomycetidae</taxon>
        <taxon>Pleosporales</taxon>
        <taxon>Pleosporineae</taxon>
        <taxon>Pleosporaceae</taxon>
        <taxon>Alternaria</taxon>
        <taxon>Alternaria sect. Alternaria</taxon>
    </lineage>
</organism>
<evidence type="ECO:0000256" key="6">
    <source>
        <dbReference type="ARBA" id="ARBA00023140"/>
    </source>
</evidence>
<dbReference type="PROSITE" id="PS50082">
    <property type="entry name" value="WD_REPEATS_2"/>
    <property type="match status" value="2"/>
</dbReference>
<evidence type="ECO:0000256" key="7">
    <source>
        <dbReference type="PROSITE-ProRule" id="PRU00221"/>
    </source>
</evidence>
<name>A0A8H7EFB4_9PLEO</name>
<evidence type="ECO:0000256" key="1">
    <source>
        <dbReference type="ARBA" id="ARBA00004141"/>
    </source>
</evidence>
<sequence length="1821" mass="195663">MSVHNSEQAIGQVQSSLDGKSHARMSISSTEIKFENNGDLVTRTQQCRILASTCLMAFTIIGLNQSFGVFQAHYGRQASALEGVLLQAELSQRSLISAVGSLGNGGLVAAFGLFYYPHLPRLGGHVKYLCGLGTAFITIGFAAAAGSHNLTTLVACQGLLVGIGAGILNYVLAPILPEYFPQRSGLAQGAMFACGGLGGMVWVFVLTALLESIGIRWTLGLLSILSFAILSISSALALPPRKFERRSTEIVSWKVFRDPLFASLAIVNLIMALTLAIPTAFGSEFAQSIGASITHGSYLLAINSGIGIPGRICTGWLSDKIGHLNMLIVATAVYAIATWALFLSSAMTSNLGSYVGMTVCYGLSSGVFNTVMNSAQKMLFGAEMYYPKSGATITIRGIGFVIGTPIAGALVSRIAGEDLVGRDFLKLIVYTAALLTLSLLCLLNVRRLDARGNGWKLPSQTSSTTDLEAAMSLTPSNPRMMSPAIGSGIKLNPSPSPFFKTTPRSPVKAGRAEASLALRQVIGTTTNSANAFDSLPSGSSFGYTAGAAAVIACIDAQGHVTQRFYRARPTTNPINPSASIYGGPSTPTQNESRNRTAVSLRDAGFGGSPLPSPSAHDWADSPSNRAWGTKDKIKAATCVSFSPDGKFFAVGETGYKPRVLIFSASSDAASDTPLTSLSDHTFGVNCVAFSPDSRFLASLGSANDGFLYIWHINSRTGAATLHASNKCVSHINRMAWMGNKLVTVGVRHVKVWKVDDLNATMRISKARQSDVSFLSGSTHKTLPGRNCILESLKESTFTSVVAIARNKAVVASDKGDICLIDDTESNHRFSRLVDAGFAVSSLAVDVKGRLHVAGSQGALKTFNIEEMIGRLTPPPSPPPRVESPSTSVTECNQIGVIACLKDYLITVDTHRAIRLSQLCSDDDEGAVGNVVHTLPAHGNAVLGVHADLAQPNVFEASYYTWAADGTVIFWSQGTFKGLLQVQLEQLDEPDAVPNELRTVRASTDGAFLVAGDKYGVLRFIDCNTKTCTLEFKAHASEITSIAIHEESDMTLVACASRDRTVQVFTRLEETWDLLQTLDEHVGAVNGVSFSRNGTRLVSSSSDRSLVVRELLSIEDDRGTTRAFVMSRAIMLKATPVSSAWDIDQDDALLVSTIDRQVHKFDIRTGQLLSNFRACDTDGGDAVVLSSLVHIPRNWGAPLIAGVSSTDKSIRVYDESGSLVARDWGHTEGVSDIALVETPEHVSEETSEKSLVTVAVDGTIFAWALALQPNRHDVSKSMDLLAPNTPSNQDLLSSKPPLRRVLSQSEMARFQRSPVEETPPSSGNKSPKLRKKVSKFSLAPTPKLEPSPITSSSREGRITAWQGQGTGRKNKNRSPSPPSPRNPQLGKRRASIDARNRTKAPVNEFGSLGASTESLCRTLRAYRKRLANTSDTMSPELAKEVERELAATARAIGDKVKTKAFEETVMVKLLDQYSERLVNMLDEKIAASVAQRIKSMQRSIARDVTSYPTKHEATGASNYSFMKRFLRHIDSLTRIMSPPGTSLSATSRPSTPSRPARLNDYVVLSHPPCTQKACVVKPISIQVEDGPDGSVSGILHLPSTISAILASKTAAILLSGAGGDVVGPSAIYHSLADKLASLKQAVPALRLDYRYPARNKYCVRDVLAAMKQLEEPYQIERFVLVGWSFGGAPVFTIGGQDKRVVGCVTVASQTAETEGIRSLAPKPLLLLHGTGDRTLSPSCSEKLYRMYGTEGDKELKLFDRDDHALTRYSLEAEQLIGGFVLRCAGLDPRIDKDGLAEKLVGDEEKVELMEKGGDLRRNESVE</sequence>
<dbReference type="SUPFAM" id="SSF103473">
    <property type="entry name" value="MFS general substrate transporter"/>
    <property type="match status" value="1"/>
</dbReference>
<comment type="subcellular location">
    <subcellularLocation>
        <location evidence="1">Membrane</location>
        <topology evidence="1">Multi-pass membrane protein</topology>
    </subcellularLocation>
    <subcellularLocation>
        <location evidence="2">Peroxisome</location>
    </subcellularLocation>
</comment>
<dbReference type="GO" id="GO:0016020">
    <property type="term" value="C:membrane"/>
    <property type="evidence" value="ECO:0007669"/>
    <property type="project" value="UniProtKB-SubCell"/>
</dbReference>
<dbReference type="SUPFAM" id="SSF53474">
    <property type="entry name" value="alpha/beta-Hydrolases"/>
    <property type="match status" value="1"/>
</dbReference>
<feature type="repeat" description="WD" evidence="7">
    <location>
        <begin position="1077"/>
        <end position="1110"/>
    </location>
</feature>
<dbReference type="PANTHER" id="PTHR45589:SF1">
    <property type="entry name" value="WD REPEAT DOMAIN 62, ISOFORM G"/>
    <property type="match status" value="1"/>
</dbReference>
<feature type="region of interest" description="Disordered" evidence="8">
    <location>
        <begin position="1"/>
        <end position="22"/>
    </location>
</feature>
<feature type="transmembrane region" description="Helical" evidence="9">
    <location>
        <begin position="324"/>
        <end position="342"/>
    </location>
</feature>
<reference evidence="11" key="2">
    <citation type="submission" date="2020-08" db="EMBL/GenBank/DDBJ databases">
        <title>Draft Genome Sequence of Cumin Blight Pathogen Alternaria burnsii.</title>
        <authorList>
            <person name="Feng Z."/>
        </authorList>
    </citation>
    <scope>NUCLEOTIDE SEQUENCE</scope>
    <source>
        <strain evidence="11">CBS107.38</strain>
    </source>
</reference>
<keyword evidence="9" id="KW-0812">Transmembrane</keyword>
<dbReference type="GeneID" id="62204192"/>
<feature type="transmembrane region" description="Helical" evidence="9">
    <location>
        <begin position="427"/>
        <end position="445"/>
    </location>
</feature>
<comment type="caution">
    <text evidence="11">The sequence shown here is derived from an EMBL/GenBank/DDBJ whole genome shotgun (WGS) entry which is preliminary data.</text>
</comment>
<feature type="compositionally biased region" description="Polar residues" evidence="8">
    <location>
        <begin position="1"/>
        <end position="18"/>
    </location>
</feature>
<keyword evidence="7" id="KW-0853">WD repeat</keyword>
<reference evidence="11" key="1">
    <citation type="submission" date="2020-01" db="EMBL/GenBank/DDBJ databases">
        <authorList>
            <person name="Feng Z.H.Z."/>
        </authorList>
    </citation>
    <scope>NUCLEOTIDE SEQUENCE</scope>
    <source>
        <strain evidence="11">CBS107.38</strain>
    </source>
</reference>
<dbReference type="GO" id="GO:0005777">
    <property type="term" value="C:peroxisome"/>
    <property type="evidence" value="ECO:0007669"/>
    <property type="project" value="UniProtKB-SubCell"/>
</dbReference>
<feature type="transmembrane region" description="Helical" evidence="9">
    <location>
        <begin position="49"/>
        <end position="74"/>
    </location>
</feature>
<dbReference type="SUPFAM" id="SSF50998">
    <property type="entry name" value="Quinoprotein alcohol dehydrogenase-like"/>
    <property type="match status" value="1"/>
</dbReference>
<dbReference type="SMART" id="SM00320">
    <property type="entry name" value="WD40"/>
    <property type="match status" value="8"/>
</dbReference>